<gene>
    <name evidence="2" type="ORF">DI526_09275</name>
</gene>
<feature type="transmembrane region" description="Helical" evidence="1">
    <location>
        <begin position="22"/>
        <end position="43"/>
    </location>
</feature>
<feature type="transmembrane region" description="Helical" evidence="1">
    <location>
        <begin position="135"/>
        <end position="159"/>
    </location>
</feature>
<reference evidence="2 3" key="1">
    <citation type="submission" date="2017-08" db="EMBL/GenBank/DDBJ databases">
        <title>Infants hospitalized years apart are colonized by the same room-sourced microbial strains.</title>
        <authorList>
            <person name="Brooks B."/>
            <person name="Olm M.R."/>
            <person name="Firek B.A."/>
            <person name="Baker R."/>
            <person name="Thomas B.C."/>
            <person name="Morowitz M.J."/>
            <person name="Banfield J.F."/>
        </authorList>
    </citation>
    <scope>NUCLEOTIDE SEQUENCE [LARGE SCALE GENOMIC DNA]</scope>
    <source>
        <strain evidence="2">S2_003_000_R2_4</strain>
    </source>
</reference>
<feature type="transmembrane region" description="Helical" evidence="1">
    <location>
        <begin position="221"/>
        <end position="244"/>
    </location>
</feature>
<comment type="caution">
    <text evidence="2">The sequence shown here is derived from an EMBL/GenBank/DDBJ whole genome shotgun (WGS) entry which is preliminary data.</text>
</comment>
<keyword evidence="1" id="KW-1133">Transmembrane helix</keyword>
<evidence type="ECO:0000313" key="3">
    <source>
        <dbReference type="Proteomes" id="UP000249393"/>
    </source>
</evidence>
<accession>A0A2W5V4I1</accession>
<keyword evidence="1" id="KW-0472">Membrane</keyword>
<protein>
    <recommendedName>
        <fullName evidence="4">Transmembrane protein</fullName>
    </recommendedName>
</protein>
<feature type="transmembrane region" description="Helical" evidence="1">
    <location>
        <begin position="49"/>
        <end position="68"/>
    </location>
</feature>
<dbReference type="Proteomes" id="UP000249393">
    <property type="component" value="Unassembled WGS sequence"/>
</dbReference>
<feature type="transmembrane region" description="Helical" evidence="1">
    <location>
        <begin position="89"/>
        <end position="115"/>
    </location>
</feature>
<sequence length="253" mass="25442">MSDEAASVGGVLRAGVSSLRPAWTSCWAALLASVVLTVVGTVLPPGGRPLAAIVAVVIAQGALFRLLFGRAGGLKGLRWGAEEWRLLGAHLLVLALFLLIGSILLVVIGAIALGVARASAPQLDVGSAAAWKLALAQAGPAGFVAGAAPVAGVAIMVWLGLRLSFTAPATVAQSGVRVLSAFPLTRGKVPLLLAVALMLSAPVIVAAAVLGWTSAASPVEVAVLALLTYVFLAPAWSGALAHLYRQSAATQDA</sequence>
<dbReference type="RefSeq" id="WP_304276884.1">
    <property type="nucleotide sequence ID" value="NZ_QFQZ01000023.1"/>
</dbReference>
<dbReference type="EMBL" id="QFQZ01000023">
    <property type="protein sequence ID" value="PZR34720.1"/>
    <property type="molecule type" value="Genomic_DNA"/>
</dbReference>
<organism evidence="2 3">
    <name type="scientific">Caulobacter segnis</name>
    <dbReference type="NCBI Taxonomy" id="88688"/>
    <lineage>
        <taxon>Bacteria</taxon>
        <taxon>Pseudomonadati</taxon>
        <taxon>Pseudomonadota</taxon>
        <taxon>Alphaproteobacteria</taxon>
        <taxon>Caulobacterales</taxon>
        <taxon>Caulobacteraceae</taxon>
        <taxon>Caulobacter</taxon>
    </lineage>
</organism>
<evidence type="ECO:0000313" key="2">
    <source>
        <dbReference type="EMBL" id="PZR34720.1"/>
    </source>
</evidence>
<name>A0A2W5V4I1_9CAUL</name>
<evidence type="ECO:0008006" key="4">
    <source>
        <dbReference type="Google" id="ProtNLM"/>
    </source>
</evidence>
<dbReference type="AlphaFoldDB" id="A0A2W5V4I1"/>
<proteinExistence type="predicted"/>
<keyword evidence="1" id="KW-0812">Transmembrane</keyword>
<evidence type="ECO:0000256" key="1">
    <source>
        <dbReference type="SAM" id="Phobius"/>
    </source>
</evidence>
<feature type="transmembrane region" description="Helical" evidence="1">
    <location>
        <begin position="191"/>
        <end position="215"/>
    </location>
</feature>